<dbReference type="InterPro" id="IPR009057">
    <property type="entry name" value="Homeodomain-like_sf"/>
</dbReference>
<dbReference type="SUPFAM" id="SSF48498">
    <property type="entry name" value="Tetracyclin repressor-like, C-terminal domain"/>
    <property type="match status" value="1"/>
</dbReference>
<feature type="domain" description="HTH tetR-type" evidence="3">
    <location>
        <begin position="28"/>
        <end position="88"/>
    </location>
</feature>
<dbReference type="AlphaFoldDB" id="A0A268NVG4"/>
<dbReference type="InterPro" id="IPR001647">
    <property type="entry name" value="HTH_TetR"/>
</dbReference>
<accession>A0A268NVG4</accession>
<reference evidence="4 5" key="1">
    <citation type="submission" date="2017-07" db="EMBL/GenBank/DDBJ databases">
        <title>Isolation and whole genome analysis of endospore-forming bacteria from heroin.</title>
        <authorList>
            <person name="Kalinowski J."/>
            <person name="Ahrens B."/>
            <person name="Al-Dilaimi A."/>
            <person name="Winkler A."/>
            <person name="Wibberg D."/>
            <person name="Schleenbecker U."/>
            <person name="Ruckert C."/>
            <person name="Wolfel R."/>
            <person name="Grass G."/>
        </authorList>
    </citation>
    <scope>NUCLEOTIDE SEQUENCE [LARGE SCALE GENOMIC DNA]</scope>
    <source>
        <strain evidence="4 5">7539</strain>
    </source>
</reference>
<evidence type="ECO:0000256" key="2">
    <source>
        <dbReference type="PROSITE-ProRule" id="PRU00335"/>
    </source>
</evidence>
<dbReference type="Proteomes" id="UP000216207">
    <property type="component" value="Unassembled WGS sequence"/>
</dbReference>
<dbReference type="SUPFAM" id="SSF46689">
    <property type="entry name" value="Homeodomain-like"/>
    <property type="match status" value="1"/>
</dbReference>
<keyword evidence="1 2" id="KW-0238">DNA-binding</keyword>
<proteinExistence type="predicted"/>
<dbReference type="Pfam" id="PF00440">
    <property type="entry name" value="TetR_N"/>
    <property type="match status" value="1"/>
</dbReference>
<name>A0A268NVG4_SHOCL</name>
<dbReference type="GO" id="GO:0006355">
    <property type="term" value="P:regulation of DNA-templated transcription"/>
    <property type="evidence" value="ECO:0007669"/>
    <property type="project" value="UniProtKB-ARBA"/>
</dbReference>
<comment type="caution">
    <text evidence="4">The sequence shown here is derived from an EMBL/GenBank/DDBJ whole genome shotgun (WGS) entry which is preliminary data.</text>
</comment>
<dbReference type="PANTHER" id="PTHR30055:SF222">
    <property type="entry name" value="REGULATORY PROTEIN"/>
    <property type="match status" value="1"/>
</dbReference>
<dbReference type="EMBL" id="NPCC01000043">
    <property type="protein sequence ID" value="PAE87035.1"/>
    <property type="molecule type" value="Genomic_DNA"/>
</dbReference>
<dbReference type="PANTHER" id="PTHR30055">
    <property type="entry name" value="HTH-TYPE TRANSCRIPTIONAL REGULATOR RUTR"/>
    <property type="match status" value="1"/>
</dbReference>
<dbReference type="PROSITE" id="PS50977">
    <property type="entry name" value="HTH_TETR_2"/>
    <property type="match status" value="1"/>
</dbReference>
<evidence type="ECO:0000259" key="3">
    <source>
        <dbReference type="PROSITE" id="PS50977"/>
    </source>
</evidence>
<dbReference type="InterPro" id="IPR036271">
    <property type="entry name" value="Tet_transcr_reg_TetR-rel_C_sf"/>
</dbReference>
<protein>
    <recommendedName>
        <fullName evidence="3">HTH tetR-type domain-containing protein</fullName>
    </recommendedName>
</protein>
<gene>
    <name evidence="4" type="ORF">CHH72_20550</name>
</gene>
<sequence length="226" mass="25590">MNNDDNSPSITEAFQLFLDSLNESKKKTAKQEQIIQAAAKLFAEKGYEASSTADIAKQAGVAEVTLFRNFKSKSNLLYHILAPVFIELGSKKYVETIQEIFRSPEPNNAKETLTMAFQDRLEQVAQNQSIIKVLFREAYSQDEIKKAIVTNITSPAMESTKSFIKQKQEQGEFKDMDESVIANLFFYIIFGYIFYHQVLGEGLQPDHGDEPEKMIDIILEGIATNK</sequence>
<dbReference type="GO" id="GO:0003677">
    <property type="term" value="F:DNA binding"/>
    <property type="evidence" value="ECO:0007669"/>
    <property type="project" value="UniProtKB-UniRule"/>
</dbReference>
<dbReference type="Gene3D" id="1.10.357.10">
    <property type="entry name" value="Tetracycline Repressor, domain 2"/>
    <property type="match status" value="1"/>
</dbReference>
<evidence type="ECO:0000256" key="1">
    <source>
        <dbReference type="ARBA" id="ARBA00023125"/>
    </source>
</evidence>
<evidence type="ECO:0000313" key="4">
    <source>
        <dbReference type="EMBL" id="PAE87035.1"/>
    </source>
</evidence>
<evidence type="ECO:0000313" key="5">
    <source>
        <dbReference type="Proteomes" id="UP000216207"/>
    </source>
</evidence>
<feature type="DNA-binding region" description="H-T-H motif" evidence="2">
    <location>
        <begin position="51"/>
        <end position="70"/>
    </location>
</feature>
<organism evidence="4 5">
    <name type="scientific">Shouchella clausii</name>
    <name type="common">Alkalihalobacillus clausii</name>
    <dbReference type="NCBI Taxonomy" id="79880"/>
    <lineage>
        <taxon>Bacteria</taxon>
        <taxon>Bacillati</taxon>
        <taxon>Bacillota</taxon>
        <taxon>Bacilli</taxon>
        <taxon>Bacillales</taxon>
        <taxon>Bacillaceae</taxon>
        <taxon>Shouchella</taxon>
    </lineage>
</organism>
<dbReference type="RefSeq" id="WP_095327349.1">
    <property type="nucleotide sequence ID" value="NZ_NPCC01000043.1"/>
</dbReference>
<dbReference type="InterPro" id="IPR050109">
    <property type="entry name" value="HTH-type_TetR-like_transc_reg"/>
</dbReference>
<dbReference type="PRINTS" id="PR00455">
    <property type="entry name" value="HTHTETR"/>
</dbReference>